<protein>
    <submittedName>
        <fullName evidence="1">Uncharacterized protein</fullName>
    </submittedName>
</protein>
<keyword evidence="2" id="KW-1185">Reference proteome</keyword>
<sequence>MDLAAWKPPPSDLRKLLTLNVDRLHPSSRATTHISAVMQKRFIGPYHSWSEVSPDVCNMWWGEFQEVKVRDLMRDLLGDARAARKRPVWIAKMFWEHIIKYWKTDLTYKFSKSRHLEELHKHHTGDKKRQYVDFQSEEFWTKFHKARQKAKVEAATTGTPMPYALHCGRLYGAGSKAAHLRAKSSRVADGLPPCCLEVKQRIMRRVEAVVSNVCTAFNEYMRQFVEQSHLPYTSMPPIVDIVRAAVAIVPSTSLSTAAVAVTSDARVYFVDLIDRSKTVGNAVSII</sequence>
<comment type="caution">
    <text evidence="1">The sequence shown here is derived from an EMBL/GenBank/DDBJ whole genome shotgun (WGS) entry which is preliminary data.</text>
</comment>
<proteinExistence type="predicted"/>
<name>A0ACB9ZQU6_CATRO</name>
<dbReference type="Proteomes" id="UP001060085">
    <property type="component" value="Linkage Group LG08"/>
</dbReference>
<accession>A0ACB9ZQU6</accession>
<reference evidence="2" key="1">
    <citation type="journal article" date="2023" name="Nat. Plants">
        <title>Single-cell RNA sequencing provides a high-resolution roadmap for understanding the multicellular compartmentation of specialized metabolism.</title>
        <authorList>
            <person name="Sun S."/>
            <person name="Shen X."/>
            <person name="Li Y."/>
            <person name="Li Y."/>
            <person name="Wang S."/>
            <person name="Li R."/>
            <person name="Zhang H."/>
            <person name="Shen G."/>
            <person name="Guo B."/>
            <person name="Wei J."/>
            <person name="Xu J."/>
            <person name="St-Pierre B."/>
            <person name="Chen S."/>
            <person name="Sun C."/>
        </authorList>
    </citation>
    <scope>NUCLEOTIDE SEQUENCE [LARGE SCALE GENOMIC DNA]</scope>
</reference>
<evidence type="ECO:0000313" key="1">
    <source>
        <dbReference type="EMBL" id="KAI5649813.1"/>
    </source>
</evidence>
<evidence type="ECO:0000313" key="2">
    <source>
        <dbReference type="Proteomes" id="UP001060085"/>
    </source>
</evidence>
<gene>
    <name evidence="1" type="ORF">M9H77_35818</name>
</gene>
<organism evidence="1 2">
    <name type="scientific">Catharanthus roseus</name>
    <name type="common">Madagascar periwinkle</name>
    <name type="synonym">Vinca rosea</name>
    <dbReference type="NCBI Taxonomy" id="4058"/>
    <lineage>
        <taxon>Eukaryota</taxon>
        <taxon>Viridiplantae</taxon>
        <taxon>Streptophyta</taxon>
        <taxon>Embryophyta</taxon>
        <taxon>Tracheophyta</taxon>
        <taxon>Spermatophyta</taxon>
        <taxon>Magnoliopsida</taxon>
        <taxon>eudicotyledons</taxon>
        <taxon>Gunneridae</taxon>
        <taxon>Pentapetalae</taxon>
        <taxon>asterids</taxon>
        <taxon>lamiids</taxon>
        <taxon>Gentianales</taxon>
        <taxon>Apocynaceae</taxon>
        <taxon>Rauvolfioideae</taxon>
        <taxon>Vinceae</taxon>
        <taxon>Catharanthinae</taxon>
        <taxon>Catharanthus</taxon>
    </lineage>
</organism>
<dbReference type="EMBL" id="CM044708">
    <property type="protein sequence ID" value="KAI5649813.1"/>
    <property type="molecule type" value="Genomic_DNA"/>
</dbReference>